<proteinExistence type="predicted"/>
<feature type="DNA-binding region" description="H-T-H motif" evidence="5">
    <location>
        <begin position="24"/>
        <end position="43"/>
    </location>
</feature>
<reference evidence="7 8" key="1">
    <citation type="submission" date="2017-06" db="EMBL/GenBank/DDBJ databases">
        <authorList>
            <consortium name="Pathogen Informatics"/>
        </authorList>
    </citation>
    <scope>NUCLEOTIDE SEQUENCE [LARGE SCALE GENOMIC DNA]</scope>
    <source>
        <strain evidence="7 8">NCTC13490</strain>
    </source>
</reference>
<keyword evidence="8" id="KW-1185">Reference proteome</keyword>
<dbReference type="SUPFAM" id="SSF46689">
    <property type="entry name" value="Homeodomain-like"/>
    <property type="match status" value="1"/>
</dbReference>
<dbReference type="PANTHER" id="PTHR30055">
    <property type="entry name" value="HTH-TYPE TRANSCRIPTIONAL REGULATOR RUTR"/>
    <property type="match status" value="1"/>
</dbReference>
<evidence type="ECO:0000256" key="5">
    <source>
        <dbReference type="PROSITE-ProRule" id="PRU00335"/>
    </source>
</evidence>
<dbReference type="PANTHER" id="PTHR30055:SF175">
    <property type="entry name" value="HTH-TYPE TRANSCRIPTIONAL REPRESSOR KSTR2"/>
    <property type="match status" value="1"/>
</dbReference>
<evidence type="ECO:0000256" key="3">
    <source>
        <dbReference type="ARBA" id="ARBA00023125"/>
    </source>
</evidence>
<evidence type="ECO:0000259" key="6">
    <source>
        <dbReference type="PROSITE" id="PS50977"/>
    </source>
</evidence>
<dbReference type="AlphaFoldDB" id="A0A239X468"/>
<accession>A0A239X468</accession>
<organism evidence="7 8">
    <name type="scientific">Chryseobacterium taklimakanense</name>
    <dbReference type="NCBI Taxonomy" id="536441"/>
    <lineage>
        <taxon>Bacteria</taxon>
        <taxon>Pseudomonadati</taxon>
        <taxon>Bacteroidota</taxon>
        <taxon>Flavobacteriia</taxon>
        <taxon>Flavobacteriales</taxon>
        <taxon>Weeksellaceae</taxon>
        <taxon>Chryseobacterium group</taxon>
        <taxon>Chryseobacterium</taxon>
    </lineage>
</organism>
<name>A0A239X468_9FLAO</name>
<dbReference type="RefSeq" id="WP_095070629.1">
    <property type="nucleotide sequence ID" value="NZ_LT906465.1"/>
</dbReference>
<sequence length="200" mass="23881">MEDKKQFLQKATDLFIEHGSKTLTMDDIAREFGMSKKTLYQLYRNKEALIEEVLDFKLNDIVEKMQKLDVEVENAVERMFCRDEQMERAVRSNKSMMIKQLIKYYPAIFNKHMINFSEKFSEVLLLNIAKGREQGYYREDFNAEIYSKLFVQLMMSYDSSPIVEHEKVEREAFNHEVMMLYMNAITTEKGKSELKKYNLK</sequence>
<evidence type="ECO:0000256" key="2">
    <source>
        <dbReference type="ARBA" id="ARBA00023015"/>
    </source>
</evidence>
<keyword evidence="4" id="KW-0804">Transcription</keyword>
<protein>
    <submittedName>
        <fullName evidence="7">Mycofactocin system transcriptional regulator</fullName>
    </submittedName>
</protein>
<dbReference type="GO" id="GO:0003700">
    <property type="term" value="F:DNA-binding transcription factor activity"/>
    <property type="evidence" value="ECO:0007669"/>
    <property type="project" value="TreeGrafter"/>
</dbReference>
<dbReference type="KEGG" id="ctak:4412677_00820"/>
<dbReference type="GO" id="GO:0000976">
    <property type="term" value="F:transcription cis-regulatory region binding"/>
    <property type="evidence" value="ECO:0007669"/>
    <property type="project" value="TreeGrafter"/>
</dbReference>
<keyword evidence="2" id="KW-0805">Transcription regulation</keyword>
<dbReference type="InterPro" id="IPR050109">
    <property type="entry name" value="HTH-type_TetR-like_transc_reg"/>
</dbReference>
<dbReference type="PROSITE" id="PS50977">
    <property type="entry name" value="HTH_TETR_2"/>
    <property type="match status" value="1"/>
</dbReference>
<dbReference type="Proteomes" id="UP000215196">
    <property type="component" value="Chromosome 1"/>
</dbReference>
<keyword evidence="1" id="KW-0678">Repressor</keyword>
<dbReference type="InterPro" id="IPR009057">
    <property type="entry name" value="Homeodomain-like_sf"/>
</dbReference>
<gene>
    <name evidence="7" type="ORF">SAMEA4412677_00820</name>
</gene>
<dbReference type="Pfam" id="PF00440">
    <property type="entry name" value="TetR_N"/>
    <property type="match status" value="1"/>
</dbReference>
<dbReference type="PRINTS" id="PR00455">
    <property type="entry name" value="HTHTETR"/>
</dbReference>
<feature type="domain" description="HTH tetR-type" evidence="6">
    <location>
        <begin position="1"/>
        <end position="61"/>
    </location>
</feature>
<keyword evidence="3 5" id="KW-0238">DNA-binding</keyword>
<evidence type="ECO:0000256" key="1">
    <source>
        <dbReference type="ARBA" id="ARBA00022491"/>
    </source>
</evidence>
<evidence type="ECO:0000313" key="8">
    <source>
        <dbReference type="Proteomes" id="UP000215196"/>
    </source>
</evidence>
<evidence type="ECO:0000256" key="4">
    <source>
        <dbReference type="ARBA" id="ARBA00023163"/>
    </source>
</evidence>
<dbReference type="Gene3D" id="1.10.10.60">
    <property type="entry name" value="Homeodomain-like"/>
    <property type="match status" value="1"/>
</dbReference>
<dbReference type="Gene3D" id="1.10.357.10">
    <property type="entry name" value="Tetracycline Repressor, domain 2"/>
    <property type="match status" value="1"/>
</dbReference>
<dbReference type="EMBL" id="LT906465">
    <property type="protein sequence ID" value="SNV40754.1"/>
    <property type="molecule type" value="Genomic_DNA"/>
</dbReference>
<dbReference type="InterPro" id="IPR001647">
    <property type="entry name" value="HTH_TetR"/>
</dbReference>
<evidence type="ECO:0000313" key="7">
    <source>
        <dbReference type="EMBL" id="SNV40754.1"/>
    </source>
</evidence>